<dbReference type="Pfam" id="PF13516">
    <property type="entry name" value="LRR_6"/>
    <property type="match status" value="8"/>
</dbReference>
<dbReference type="AlphaFoldDB" id="A0AAD8YQV7"/>
<accession>A0AAD8YQV7</accession>
<protein>
    <submittedName>
        <fullName evidence="3">Uncharacterized protein</fullName>
    </submittedName>
</protein>
<dbReference type="SMART" id="SM00367">
    <property type="entry name" value="LRR_CC"/>
    <property type="match status" value="5"/>
</dbReference>
<dbReference type="InterPro" id="IPR051261">
    <property type="entry name" value="NLR"/>
</dbReference>
<dbReference type="PANTHER" id="PTHR24106">
    <property type="entry name" value="NACHT, LRR AND CARD DOMAINS-CONTAINING"/>
    <property type="match status" value="1"/>
</dbReference>
<evidence type="ECO:0000256" key="1">
    <source>
        <dbReference type="ARBA" id="ARBA00022614"/>
    </source>
</evidence>
<evidence type="ECO:0000313" key="4">
    <source>
        <dbReference type="Proteomes" id="UP001239994"/>
    </source>
</evidence>
<dbReference type="EMBL" id="JAROKS010000497">
    <property type="protein sequence ID" value="KAK1784145.1"/>
    <property type="molecule type" value="Genomic_DNA"/>
</dbReference>
<keyword evidence="2" id="KW-0677">Repeat</keyword>
<dbReference type="Proteomes" id="UP001239994">
    <property type="component" value="Unassembled WGS sequence"/>
</dbReference>
<comment type="caution">
    <text evidence="3">The sequence shown here is derived from an EMBL/GenBank/DDBJ whole genome shotgun (WGS) entry which is preliminary data.</text>
</comment>
<dbReference type="Gene3D" id="3.80.10.10">
    <property type="entry name" value="Ribonuclease Inhibitor"/>
    <property type="match status" value="2"/>
</dbReference>
<sequence>MRKCNLTEKSCEVLASVLTSNSRLTELDLSNNKLCDSGVKKLCTGLQSPNCKLEKLRLYNCSITEEGCAALASALKKKTSSHLRELNLSYNESGDSGVKKLSDLLEDPHCKLEKLEFSLCSITEEGCAALASALKKNPSSHLRELNLNNNEPGDSGVEKLSDLLEDPHCKLEELELYNCSITEEGFAALASALKKNPSHLRELNLRSNKPGDSGVKKLSDLLEDPHCKLEILELSYCSITEEGFAALASALKKNPSSHLRELNLSYNEPGHSGVKKLSHLLEDPHCTLEKL</sequence>
<dbReference type="FunFam" id="3.80.10.10:FF:000782">
    <property type="entry name" value="Si:ch211-196h16.4"/>
    <property type="match status" value="1"/>
</dbReference>
<dbReference type="InterPro" id="IPR001611">
    <property type="entry name" value="Leu-rich_rpt"/>
</dbReference>
<evidence type="ECO:0000313" key="3">
    <source>
        <dbReference type="EMBL" id="KAK1784145.1"/>
    </source>
</evidence>
<keyword evidence="4" id="KW-1185">Reference proteome</keyword>
<dbReference type="InterPro" id="IPR006553">
    <property type="entry name" value="Leu-rich_rpt_Cys-con_subtyp"/>
</dbReference>
<reference evidence="3" key="1">
    <citation type="submission" date="2023-03" db="EMBL/GenBank/DDBJ databases">
        <title>Electrophorus voltai genome.</title>
        <authorList>
            <person name="Bian C."/>
        </authorList>
    </citation>
    <scope>NUCLEOTIDE SEQUENCE</scope>
    <source>
        <strain evidence="3">CB-2022</strain>
        <tissue evidence="3">Muscle</tissue>
    </source>
</reference>
<name>A0AAD8YQV7_9TELE</name>
<evidence type="ECO:0000256" key="2">
    <source>
        <dbReference type="ARBA" id="ARBA00022737"/>
    </source>
</evidence>
<dbReference type="SMART" id="SM00368">
    <property type="entry name" value="LRR_RI"/>
    <property type="match status" value="9"/>
</dbReference>
<keyword evidence="1" id="KW-0433">Leucine-rich repeat</keyword>
<gene>
    <name evidence="3" type="ORF">P4O66_003998</name>
</gene>
<dbReference type="SUPFAM" id="SSF52047">
    <property type="entry name" value="RNI-like"/>
    <property type="match status" value="1"/>
</dbReference>
<organism evidence="3 4">
    <name type="scientific">Electrophorus voltai</name>
    <dbReference type="NCBI Taxonomy" id="2609070"/>
    <lineage>
        <taxon>Eukaryota</taxon>
        <taxon>Metazoa</taxon>
        <taxon>Chordata</taxon>
        <taxon>Craniata</taxon>
        <taxon>Vertebrata</taxon>
        <taxon>Euteleostomi</taxon>
        <taxon>Actinopterygii</taxon>
        <taxon>Neopterygii</taxon>
        <taxon>Teleostei</taxon>
        <taxon>Ostariophysi</taxon>
        <taxon>Gymnotiformes</taxon>
        <taxon>Gymnotoidei</taxon>
        <taxon>Gymnotidae</taxon>
        <taxon>Electrophorus</taxon>
    </lineage>
</organism>
<dbReference type="InterPro" id="IPR032675">
    <property type="entry name" value="LRR_dom_sf"/>
</dbReference>
<proteinExistence type="predicted"/>